<dbReference type="Pfam" id="PF13419">
    <property type="entry name" value="HAD_2"/>
    <property type="match status" value="1"/>
</dbReference>
<dbReference type="SFLD" id="SFLDG01129">
    <property type="entry name" value="C1.5:_HAD__Beta-PGM__Phosphata"/>
    <property type="match status" value="1"/>
</dbReference>
<dbReference type="InterPro" id="IPR023214">
    <property type="entry name" value="HAD_sf"/>
</dbReference>
<dbReference type="InterPro" id="IPR023198">
    <property type="entry name" value="PGP-like_dom2"/>
</dbReference>
<dbReference type="Gene3D" id="1.10.150.240">
    <property type="entry name" value="Putative phosphatase, domain 2"/>
    <property type="match status" value="1"/>
</dbReference>
<dbReference type="AlphaFoldDB" id="A0A518GZC2"/>
<name>A0A518GZC2_9BACT</name>
<evidence type="ECO:0008006" key="3">
    <source>
        <dbReference type="Google" id="ProtNLM"/>
    </source>
</evidence>
<dbReference type="SFLD" id="SFLDS00003">
    <property type="entry name" value="Haloacid_Dehalogenase"/>
    <property type="match status" value="1"/>
</dbReference>
<dbReference type="EMBL" id="CP036426">
    <property type="protein sequence ID" value="QDV33946.1"/>
    <property type="molecule type" value="Genomic_DNA"/>
</dbReference>
<sequence>MTDKPTLFFDVGGVLLTNGWDTPCRKKAAERFGIDYQEFQTRHEMSKTALETGRITLATYLHRTVFHRQRSFTMDEFQEFMYDQSQPLQDSLDWVRDLASRDTCYLFTLNNESRELHEHRVRTFKLNHIFRGFLTSCYLGLVKPDEEIYSSALGIASCSRTRAYFIDDRPLNVEAAVASGFQAVQFTGVEPMRAFLKGHGIDC</sequence>
<dbReference type="Gene3D" id="3.40.50.1000">
    <property type="entry name" value="HAD superfamily/HAD-like"/>
    <property type="match status" value="1"/>
</dbReference>
<protein>
    <recommendedName>
        <fullName evidence="3">Alpha-D-glucose-1-phosphate phosphatase YihX</fullName>
    </recommendedName>
</protein>
<proteinExistence type="predicted"/>
<dbReference type="InterPro" id="IPR036412">
    <property type="entry name" value="HAD-like_sf"/>
</dbReference>
<evidence type="ECO:0000313" key="2">
    <source>
        <dbReference type="Proteomes" id="UP000317835"/>
    </source>
</evidence>
<dbReference type="InterPro" id="IPR041492">
    <property type="entry name" value="HAD_2"/>
</dbReference>
<dbReference type="OrthoDB" id="9131041at2"/>
<evidence type="ECO:0000313" key="1">
    <source>
        <dbReference type="EMBL" id="QDV33946.1"/>
    </source>
</evidence>
<accession>A0A518GZC2</accession>
<dbReference type="PANTHER" id="PTHR43611:SF3">
    <property type="entry name" value="FLAVIN MONONUCLEOTIDE HYDROLASE 1, CHLOROPLATIC"/>
    <property type="match status" value="1"/>
</dbReference>
<gene>
    <name evidence="1" type="ORF">ElP_18270</name>
</gene>
<dbReference type="Proteomes" id="UP000317835">
    <property type="component" value="Chromosome"/>
</dbReference>
<keyword evidence="2" id="KW-1185">Reference proteome</keyword>
<dbReference type="KEGG" id="tpla:ElP_18270"/>
<dbReference type="SUPFAM" id="SSF56784">
    <property type="entry name" value="HAD-like"/>
    <property type="match status" value="1"/>
</dbReference>
<reference evidence="1 2" key="1">
    <citation type="submission" date="2019-02" db="EMBL/GenBank/DDBJ databases">
        <title>Deep-cultivation of Planctomycetes and their phenomic and genomic characterization uncovers novel biology.</title>
        <authorList>
            <person name="Wiegand S."/>
            <person name="Jogler M."/>
            <person name="Boedeker C."/>
            <person name="Pinto D."/>
            <person name="Vollmers J."/>
            <person name="Rivas-Marin E."/>
            <person name="Kohn T."/>
            <person name="Peeters S.H."/>
            <person name="Heuer A."/>
            <person name="Rast P."/>
            <person name="Oberbeckmann S."/>
            <person name="Bunk B."/>
            <person name="Jeske O."/>
            <person name="Meyerdierks A."/>
            <person name="Storesund J.E."/>
            <person name="Kallscheuer N."/>
            <person name="Luecker S."/>
            <person name="Lage O.M."/>
            <person name="Pohl T."/>
            <person name="Merkel B.J."/>
            <person name="Hornburger P."/>
            <person name="Mueller R.-W."/>
            <person name="Bruemmer F."/>
            <person name="Labrenz M."/>
            <person name="Spormann A.M."/>
            <person name="Op den Camp H."/>
            <person name="Overmann J."/>
            <person name="Amann R."/>
            <person name="Jetten M.S.M."/>
            <person name="Mascher T."/>
            <person name="Medema M.H."/>
            <person name="Devos D.P."/>
            <person name="Kaster A.-K."/>
            <person name="Ovreas L."/>
            <person name="Rohde M."/>
            <person name="Galperin M.Y."/>
            <person name="Jogler C."/>
        </authorList>
    </citation>
    <scope>NUCLEOTIDE SEQUENCE [LARGE SCALE GENOMIC DNA]</scope>
    <source>
        <strain evidence="1 2">ElP</strain>
    </source>
</reference>
<organism evidence="1 2">
    <name type="scientific">Tautonia plasticadhaerens</name>
    <dbReference type="NCBI Taxonomy" id="2527974"/>
    <lineage>
        <taxon>Bacteria</taxon>
        <taxon>Pseudomonadati</taxon>
        <taxon>Planctomycetota</taxon>
        <taxon>Planctomycetia</taxon>
        <taxon>Isosphaerales</taxon>
        <taxon>Isosphaeraceae</taxon>
        <taxon>Tautonia</taxon>
    </lineage>
</organism>
<dbReference type="RefSeq" id="WP_145268462.1">
    <property type="nucleotide sequence ID" value="NZ_CP036426.1"/>
</dbReference>
<dbReference type="PANTHER" id="PTHR43611">
    <property type="entry name" value="ALPHA-D-GLUCOSE 1-PHOSPHATE PHOSPHATASE"/>
    <property type="match status" value="1"/>
</dbReference>